<gene>
    <name evidence="1" type="ORF">A4R26_32285</name>
</gene>
<dbReference type="STRING" id="550983.A4R26_32285"/>
<proteinExistence type="predicted"/>
<evidence type="ECO:0000313" key="1">
    <source>
        <dbReference type="EMBL" id="OQP45415.1"/>
    </source>
</evidence>
<dbReference type="RefSeq" id="WP_081171689.1">
    <property type="nucleotide sequence ID" value="NZ_LWBP01000255.1"/>
</dbReference>
<evidence type="ECO:0000313" key="2">
    <source>
        <dbReference type="Proteomes" id="UP000192276"/>
    </source>
</evidence>
<reference evidence="2" key="1">
    <citation type="submission" date="2016-04" db="EMBL/GenBank/DDBJ databases">
        <authorList>
            <person name="Chen L."/>
            <person name="Zhuang W."/>
            <person name="Wang G."/>
        </authorList>
    </citation>
    <scope>NUCLEOTIDE SEQUENCE [LARGE SCALE GENOMIC DNA]</scope>
    <source>
        <strain evidence="2">208</strain>
    </source>
</reference>
<protein>
    <submittedName>
        <fullName evidence="1">Uncharacterized protein</fullName>
    </submittedName>
</protein>
<dbReference type="AlphaFoldDB" id="A0A1V9EHP7"/>
<sequence length="78" mass="8913">MKKVNRYARRYAIKRLRQKNSFDTPLTISTEEAVAALCLLLAIGIQEYMQQKGIGKCEYNLDAKTKEYSPSISLKLLS</sequence>
<dbReference type="EMBL" id="LWBP01000255">
    <property type="protein sequence ID" value="OQP45415.1"/>
    <property type="molecule type" value="Genomic_DNA"/>
</dbReference>
<comment type="caution">
    <text evidence="1">The sequence shown here is derived from an EMBL/GenBank/DDBJ whole genome shotgun (WGS) entry which is preliminary data.</text>
</comment>
<name>A0A1V9EHP7_9BACT</name>
<dbReference type="Proteomes" id="UP000192276">
    <property type="component" value="Unassembled WGS sequence"/>
</dbReference>
<keyword evidence="2" id="KW-1185">Reference proteome</keyword>
<accession>A0A1V9EHP7</accession>
<organism evidence="1 2">
    <name type="scientific">Niastella populi</name>
    <dbReference type="NCBI Taxonomy" id="550983"/>
    <lineage>
        <taxon>Bacteria</taxon>
        <taxon>Pseudomonadati</taxon>
        <taxon>Bacteroidota</taxon>
        <taxon>Chitinophagia</taxon>
        <taxon>Chitinophagales</taxon>
        <taxon>Chitinophagaceae</taxon>
        <taxon>Niastella</taxon>
    </lineage>
</organism>